<name>A0A816P2P0_9BILA</name>
<feature type="non-terminal residue" evidence="1">
    <location>
        <position position="32"/>
    </location>
</feature>
<dbReference type="AlphaFoldDB" id="A0A816P2P0"/>
<organism evidence="1 2">
    <name type="scientific">Rotaria magnacalcarata</name>
    <dbReference type="NCBI Taxonomy" id="392030"/>
    <lineage>
        <taxon>Eukaryota</taxon>
        <taxon>Metazoa</taxon>
        <taxon>Spiralia</taxon>
        <taxon>Gnathifera</taxon>
        <taxon>Rotifera</taxon>
        <taxon>Eurotatoria</taxon>
        <taxon>Bdelloidea</taxon>
        <taxon>Philodinida</taxon>
        <taxon>Philodinidae</taxon>
        <taxon>Rotaria</taxon>
    </lineage>
</organism>
<evidence type="ECO:0000313" key="1">
    <source>
        <dbReference type="EMBL" id="CAF2042949.1"/>
    </source>
</evidence>
<evidence type="ECO:0000313" key="2">
    <source>
        <dbReference type="Proteomes" id="UP000663824"/>
    </source>
</evidence>
<reference evidence="1" key="1">
    <citation type="submission" date="2021-02" db="EMBL/GenBank/DDBJ databases">
        <authorList>
            <person name="Nowell W R."/>
        </authorList>
    </citation>
    <scope>NUCLEOTIDE SEQUENCE</scope>
</reference>
<proteinExistence type="predicted"/>
<gene>
    <name evidence="1" type="ORF">MBJ925_LOCUS11680</name>
</gene>
<dbReference type="EMBL" id="CAJNRE010005198">
    <property type="protein sequence ID" value="CAF2042949.1"/>
    <property type="molecule type" value="Genomic_DNA"/>
</dbReference>
<accession>A0A816P2P0</accession>
<comment type="caution">
    <text evidence="1">The sequence shown here is derived from an EMBL/GenBank/DDBJ whole genome shotgun (WGS) entry which is preliminary data.</text>
</comment>
<protein>
    <submittedName>
        <fullName evidence="1">Uncharacterized protein</fullName>
    </submittedName>
</protein>
<sequence>MCCAIVGDNMSQRAPRVALECVANHDACDTFK</sequence>
<dbReference type="Proteomes" id="UP000663824">
    <property type="component" value="Unassembled WGS sequence"/>
</dbReference>